<accession>A0AAD5TVX7</accession>
<dbReference type="AlphaFoldDB" id="A0AAD5TVX7"/>
<proteinExistence type="predicted"/>
<organism evidence="1 2">
    <name type="scientific">Geranomyces variabilis</name>
    <dbReference type="NCBI Taxonomy" id="109894"/>
    <lineage>
        <taxon>Eukaryota</taxon>
        <taxon>Fungi</taxon>
        <taxon>Fungi incertae sedis</taxon>
        <taxon>Chytridiomycota</taxon>
        <taxon>Chytridiomycota incertae sedis</taxon>
        <taxon>Chytridiomycetes</taxon>
        <taxon>Spizellomycetales</taxon>
        <taxon>Powellomycetaceae</taxon>
        <taxon>Geranomyces</taxon>
    </lineage>
</organism>
<reference evidence="1" key="1">
    <citation type="submission" date="2020-05" db="EMBL/GenBank/DDBJ databases">
        <title>Phylogenomic resolution of chytrid fungi.</title>
        <authorList>
            <person name="Stajich J.E."/>
            <person name="Amses K."/>
            <person name="Simmons R."/>
            <person name="Seto K."/>
            <person name="Myers J."/>
            <person name="Bonds A."/>
            <person name="Quandt C.A."/>
            <person name="Barry K."/>
            <person name="Liu P."/>
            <person name="Grigoriev I."/>
            <person name="Longcore J.E."/>
            <person name="James T.Y."/>
        </authorList>
    </citation>
    <scope>NUCLEOTIDE SEQUENCE</scope>
    <source>
        <strain evidence="1">JEL0379</strain>
    </source>
</reference>
<evidence type="ECO:0000313" key="2">
    <source>
        <dbReference type="Proteomes" id="UP001212152"/>
    </source>
</evidence>
<comment type="caution">
    <text evidence="1">The sequence shown here is derived from an EMBL/GenBank/DDBJ whole genome shotgun (WGS) entry which is preliminary data.</text>
</comment>
<dbReference type="Proteomes" id="UP001212152">
    <property type="component" value="Unassembled WGS sequence"/>
</dbReference>
<dbReference type="EMBL" id="JADGJQ010000003">
    <property type="protein sequence ID" value="KAJ3184731.1"/>
    <property type="molecule type" value="Genomic_DNA"/>
</dbReference>
<evidence type="ECO:0000313" key="1">
    <source>
        <dbReference type="EMBL" id="KAJ3184731.1"/>
    </source>
</evidence>
<name>A0AAD5TVX7_9FUNG</name>
<protein>
    <submittedName>
        <fullName evidence="1">Uncharacterized protein</fullName>
    </submittedName>
</protein>
<sequence>MKTEFLGQNQKDYARARLKKLTFTGSTTAYHSAFRRLAEDACIAGGSDPIPASDILKMFLDGYERG</sequence>
<gene>
    <name evidence="1" type="ORF">HDU87_004135</name>
</gene>
<keyword evidence="2" id="KW-1185">Reference proteome</keyword>